<gene>
    <name evidence="3" type="ORF">POM88_029844</name>
</gene>
<evidence type="ECO:0000259" key="2">
    <source>
        <dbReference type="Pfam" id="PF12819"/>
    </source>
</evidence>
<proteinExistence type="predicted"/>
<dbReference type="InterPro" id="IPR024788">
    <property type="entry name" value="Malectin-like_Carb-bd_dom"/>
</dbReference>
<dbReference type="PANTHER" id="PTHR45631:SF44">
    <property type="entry name" value="CARBOHYDRATE-BINDING PROTEIN OF THE ER PROTEIN"/>
    <property type="match status" value="1"/>
</dbReference>
<evidence type="ECO:0000313" key="3">
    <source>
        <dbReference type="EMBL" id="KAK1373651.1"/>
    </source>
</evidence>
<feature type="domain" description="Malectin-like" evidence="2">
    <location>
        <begin position="98"/>
        <end position="202"/>
    </location>
</feature>
<dbReference type="Pfam" id="PF12819">
    <property type="entry name" value="Malectin_like"/>
    <property type="match status" value="2"/>
</dbReference>
<dbReference type="Proteomes" id="UP001237642">
    <property type="component" value="Unassembled WGS sequence"/>
</dbReference>
<comment type="caution">
    <text evidence="3">The sequence shown here is derived from an EMBL/GenBank/DDBJ whole genome shotgun (WGS) entry which is preliminary data.</text>
</comment>
<dbReference type="EMBL" id="JAUIZM010000007">
    <property type="protein sequence ID" value="KAK1373651.1"/>
    <property type="molecule type" value="Genomic_DNA"/>
</dbReference>
<evidence type="ECO:0000256" key="1">
    <source>
        <dbReference type="ARBA" id="ARBA00004167"/>
    </source>
</evidence>
<feature type="domain" description="Malectin-like" evidence="2">
    <location>
        <begin position="2"/>
        <end position="76"/>
    </location>
</feature>
<dbReference type="AlphaFoldDB" id="A0AAD8MHJ0"/>
<reference evidence="3" key="2">
    <citation type="submission" date="2023-05" db="EMBL/GenBank/DDBJ databases">
        <authorList>
            <person name="Schelkunov M.I."/>
        </authorList>
    </citation>
    <scope>NUCLEOTIDE SEQUENCE</scope>
    <source>
        <strain evidence="3">Hsosn_3</strain>
        <tissue evidence="3">Leaf</tissue>
    </source>
</reference>
<comment type="subcellular location">
    <subcellularLocation>
        <location evidence="1">Membrane</location>
        <topology evidence="1">Single-pass membrane protein</topology>
    </subcellularLocation>
</comment>
<protein>
    <recommendedName>
        <fullName evidence="2">Malectin-like domain-containing protein</fullName>
    </recommendedName>
</protein>
<reference evidence="3" key="1">
    <citation type="submission" date="2023-02" db="EMBL/GenBank/DDBJ databases">
        <title>Genome of toxic invasive species Heracleum sosnowskyi carries increased number of genes despite the absence of recent whole-genome duplications.</title>
        <authorList>
            <person name="Schelkunov M."/>
            <person name="Shtratnikova V."/>
            <person name="Makarenko M."/>
            <person name="Klepikova A."/>
            <person name="Omelchenko D."/>
            <person name="Novikova G."/>
            <person name="Obukhova E."/>
            <person name="Bogdanov V."/>
            <person name="Penin A."/>
            <person name="Logacheva M."/>
        </authorList>
    </citation>
    <scope>NUCLEOTIDE SEQUENCE</scope>
    <source>
        <strain evidence="3">Hsosn_3</strain>
        <tissue evidence="3">Leaf</tissue>
    </source>
</reference>
<sequence>MDTFRVFTTRKKNCNAFNADKGGRILVRASFNYGNYDKKSSPPTFDLQFDGNFWTTVETSIDEVVTYEATYIVKGDVVLETLHHIECTPIYIAITLADNPPQEVLQSAIATSSTSDKLMLASGFPSNVVSVYLTMYFSEPTEVTETRSFKLYIDNQANSDSIIPTYEVAQEIAVSSNTMFSMVATTDSALPPLINAMELFYVSTDQLTDGTHTDDLAALDSLQQTFTNLQDWYGDPCLPVSFTWDWLECSNDTMPRVTALHLGSFDLTGSLPDISSMTSLQTIVTGNPDLCTSGKSCDATTTTTTNTPGFPTITGSPSTGKKKNKETPVILGATIPSGLLASAFARPLLKNRENICHMVDPALQGQYPAKSLYKAFATALLCVQEQPSKRPRVSDVVKALDHIVSQPYTPQSHPSQTTPEILVVI</sequence>
<dbReference type="PANTHER" id="PTHR45631">
    <property type="entry name" value="OS07G0107800 PROTEIN-RELATED"/>
    <property type="match status" value="1"/>
</dbReference>
<evidence type="ECO:0000313" key="4">
    <source>
        <dbReference type="Proteomes" id="UP001237642"/>
    </source>
</evidence>
<dbReference type="Gene3D" id="1.10.510.10">
    <property type="entry name" value="Transferase(Phosphotransferase) domain 1"/>
    <property type="match status" value="1"/>
</dbReference>
<organism evidence="3 4">
    <name type="scientific">Heracleum sosnowskyi</name>
    <dbReference type="NCBI Taxonomy" id="360622"/>
    <lineage>
        <taxon>Eukaryota</taxon>
        <taxon>Viridiplantae</taxon>
        <taxon>Streptophyta</taxon>
        <taxon>Embryophyta</taxon>
        <taxon>Tracheophyta</taxon>
        <taxon>Spermatophyta</taxon>
        <taxon>Magnoliopsida</taxon>
        <taxon>eudicotyledons</taxon>
        <taxon>Gunneridae</taxon>
        <taxon>Pentapetalae</taxon>
        <taxon>asterids</taxon>
        <taxon>campanulids</taxon>
        <taxon>Apiales</taxon>
        <taxon>Apiaceae</taxon>
        <taxon>Apioideae</taxon>
        <taxon>apioid superclade</taxon>
        <taxon>Tordylieae</taxon>
        <taxon>Tordyliinae</taxon>
        <taxon>Heracleum</taxon>
    </lineage>
</organism>
<name>A0AAD8MHJ0_9APIA</name>
<dbReference type="GO" id="GO:0016020">
    <property type="term" value="C:membrane"/>
    <property type="evidence" value="ECO:0007669"/>
    <property type="project" value="UniProtKB-SubCell"/>
</dbReference>
<keyword evidence="4" id="KW-1185">Reference proteome</keyword>
<accession>A0AAD8MHJ0</accession>